<gene>
    <name evidence="2" type="ORF">ATZ36_10405</name>
</gene>
<protein>
    <recommendedName>
        <fullName evidence="1">CpXC domain-containing protein</fullName>
    </recommendedName>
</protein>
<dbReference type="EMBL" id="LNVX01000776">
    <property type="protein sequence ID" value="OEG69282.1"/>
    <property type="molecule type" value="Genomic_DNA"/>
</dbReference>
<dbReference type="Proteomes" id="UP000095237">
    <property type="component" value="Unassembled WGS sequence"/>
</dbReference>
<dbReference type="InterPro" id="IPR025682">
    <property type="entry name" value="CpXC_dom"/>
</dbReference>
<sequence>MTISNLEEIECPYGHVFEAELLSAISISDSPEIKSVLMGGEINVVSCPECKKVFYAECFVLYHDRENELIAFVYPLSFQNQAVQCKRKMHEEFELALKNFEEKEKINYEPLMLFGIEDLVSLLHSEQDIEDEEIVLKYLVSELPLDIIRIAPSLARKLRIPKILPVSKGEKNLEAKSLISGLQILTKYNSNLSHYVEFLDKISKNKAMIADIKNGIG</sequence>
<accession>A0A1E5IFJ7</accession>
<reference evidence="2 3" key="1">
    <citation type="submission" date="2015-11" db="EMBL/GenBank/DDBJ databases">
        <title>Evidence for parallel genomic evolution in an endosymbiosis of termite gut flagellates.</title>
        <authorList>
            <person name="Zheng H."/>
        </authorList>
    </citation>
    <scope>NUCLEOTIDE SEQUENCE [LARGE SCALE GENOMIC DNA]</scope>
    <source>
        <strain evidence="2 3">CET450</strain>
    </source>
</reference>
<dbReference type="AlphaFoldDB" id="A0A1E5IFJ7"/>
<dbReference type="Pfam" id="PF14353">
    <property type="entry name" value="CpXC"/>
    <property type="match status" value="1"/>
</dbReference>
<evidence type="ECO:0000313" key="3">
    <source>
        <dbReference type="Proteomes" id="UP000095237"/>
    </source>
</evidence>
<proteinExistence type="predicted"/>
<feature type="domain" description="CpXC" evidence="1">
    <location>
        <begin position="9"/>
        <end position="119"/>
    </location>
</feature>
<evidence type="ECO:0000259" key="1">
    <source>
        <dbReference type="Pfam" id="PF14353"/>
    </source>
</evidence>
<name>A0A1E5IFJ7_ENDTX</name>
<keyword evidence="3" id="KW-1185">Reference proteome</keyword>
<evidence type="ECO:0000313" key="2">
    <source>
        <dbReference type="EMBL" id="OEG69282.1"/>
    </source>
</evidence>
<comment type="caution">
    <text evidence="2">The sequence shown here is derived from an EMBL/GenBank/DDBJ whole genome shotgun (WGS) entry which is preliminary data.</text>
</comment>
<organism evidence="2 3">
    <name type="scientific">Endomicrobium trichonymphae</name>
    <dbReference type="NCBI Taxonomy" id="1408204"/>
    <lineage>
        <taxon>Bacteria</taxon>
        <taxon>Pseudomonadati</taxon>
        <taxon>Elusimicrobiota</taxon>
        <taxon>Endomicrobiia</taxon>
        <taxon>Endomicrobiales</taxon>
        <taxon>Endomicrobiaceae</taxon>
        <taxon>Candidatus Endomicrobiellum</taxon>
    </lineage>
</organism>